<dbReference type="GO" id="GO:0004316">
    <property type="term" value="F:3-oxoacyl-[acyl-carrier-protein] reductase (NADPH) activity"/>
    <property type="evidence" value="ECO:0007669"/>
    <property type="project" value="UniProtKB-EC"/>
</dbReference>
<protein>
    <submittedName>
        <fullName evidence="1">3-Oxoacyl-[acyl-carrier-protein] reductase</fullName>
        <ecNumber evidence="1">1.1.1.100</ecNumber>
    </submittedName>
    <submittedName>
        <fullName evidence="2">Hydroxymyristoyl-ACP dehydratase</fullName>
    </submittedName>
</protein>
<dbReference type="Proteomes" id="UP000008210">
    <property type="component" value="Chromosome 2"/>
</dbReference>
<sequence>MAELLKDRDWIAARIPHQGTMCLLDGVLAWDPASVRCTSATHTRADNPLRAHGRLAALSGIEYAAQAMAVHGALLAEAESGMGAQRPRSGYLASVRKLVLHVERLDDIDAPLQVEAQRISGEGSSVLYAFTVSAKGQALLSGRAAVILDAAAVGQSADRGAG</sequence>
<dbReference type="SUPFAM" id="SSF54637">
    <property type="entry name" value="Thioesterase/thiol ester dehydrase-isomerase"/>
    <property type="match status" value="1"/>
</dbReference>
<dbReference type="InterPro" id="IPR016776">
    <property type="entry name" value="ApeP-like_dehydratase"/>
</dbReference>
<reference evidence="2 4" key="2">
    <citation type="submission" date="2019-04" db="EMBL/GenBank/DDBJ databases">
        <title>Long-read de novo sequencing of Cupriavidus necator H16.</title>
        <authorList>
            <person name="Little G.T."/>
            <person name="Ehsaan M."/>
            <person name="Arenas-Lopez C."/>
            <person name="Jawed K."/>
            <person name="Winzer K."/>
            <person name="Kovacs K."/>
            <person name="Malys N."/>
            <person name="Minton N.P."/>
        </authorList>
    </citation>
    <scope>NUCLEOTIDE SEQUENCE [LARGE SCALE GENOMIC DNA]</scope>
    <source>
        <strain evidence="2 4">H16</strain>
    </source>
</reference>
<dbReference type="Pfam" id="PF22817">
    <property type="entry name" value="ApeP-like"/>
    <property type="match status" value="1"/>
</dbReference>
<accession>Q0K0M0</accession>
<dbReference type="STRING" id="381666.H16_B1669"/>
<dbReference type="EMBL" id="CP039288">
    <property type="protein sequence ID" value="QCC04288.1"/>
    <property type="molecule type" value="Genomic_DNA"/>
</dbReference>
<keyword evidence="1" id="KW-0560">Oxidoreductase</keyword>
<gene>
    <name evidence="1" type="ordered locus">H16_B1669</name>
    <name evidence="2" type="ORF">E6A55_27615</name>
</gene>
<evidence type="ECO:0000313" key="1">
    <source>
        <dbReference type="EMBL" id="CAJ96454.1"/>
    </source>
</evidence>
<proteinExistence type="predicted"/>
<evidence type="ECO:0000313" key="4">
    <source>
        <dbReference type="Proteomes" id="UP000296079"/>
    </source>
</evidence>
<dbReference type="EMBL" id="AM260480">
    <property type="protein sequence ID" value="CAJ96454.1"/>
    <property type="molecule type" value="Genomic_DNA"/>
</dbReference>
<dbReference type="RefSeq" id="WP_010810172.1">
    <property type="nucleotide sequence ID" value="NC_008314.1"/>
</dbReference>
<name>Q0K0M0_CUPNH</name>
<dbReference type="HOGENOM" id="CLU_129359_0_0_4"/>
<keyword evidence="3" id="KW-1185">Reference proteome</keyword>
<dbReference type="Proteomes" id="UP000296079">
    <property type="component" value="Chromosome 2"/>
</dbReference>
<organism evidence="1 3">
    <name type="scientific">Cupriavidus necator (strain ATCC 17699 / DSM 428 / KCTC 22496 / NCIMB 10442 / H16 / Stanier 337)</name>
    <name type="common">Ralstonia eutropha</name>
    <dbReference type="NCBI Taxonomy" id="381666"/>
    <lineage>
        <taxon>Bacteria</taxon>
        <taxon>Pseudomonadati</taxon>
        <taxon>Pseudomonadota</taxon>
        <taxon>Betaproteobacteria</taxon>
        <taxon>Burkholderiales</taxon>
        <taxon>Burkholderiaceae</taxon>
        <taxon>Cupriavidus</taxon>
    </lineage>
</organism>
<dbReference type="EC" id="1.1.1.100" evidence="1"/>
<dbReference type="AlphaFoldDB" id="Q0K0M0"/>
<dbReference type="OrthoDB" id="9800188at2"/>
<dbReference type="InterPro" id="IPR029069">
    <property type="entry name" value="HotDog_dom_sf"/>
</dbReference>
<evidence type="ECO:0000313" key="2">
    <source>
        <dbReference type="EMBL" id="QCC04288.1"/>
    </source>
</evidence>
<dbReference type="eggNOG" id="COG4706">
    <property type="taxonomic scope" value="Bacteria"/>
</dbReference>
<dbReference type="Gene3D" id="3.10.129.10">
    <property type="entry name" value="Hotdog Thioesterase"/>
    <property type="match status" value="1"/>
</dbReference>
<reference evidence="1 3" key="1">
    <citation type="journal article" date="2006" name="Nat. Biotechnol.">
        <title>Genome sequence of the bioplastic-producing 'Knallgas' bacterium Ralstonia eutropha H16.</title>
        <authorList>
            <person name="Pohlmann A."/>
            <person name="Fricke W.F."/>
            <person name="Reinecke F."/>
            <person name="Kusian B."/>
            <person name="Liesegang H."/>
            <person name="Cramm R."/>
            <person name="Eitinger T."/>
            <person name="Ewering C."/>
            <person name="Potter M."/>
            <person name="Schwartz E."/>
            <person name="Strittmatter A."/>
            <person name="Voss I."/>
            <person name="Gottschalk G."/>
            <person name="Steinbuechel A."/>
            <person name="Friedrich B."/>
            <person name="Bowien B."/>
        </authorList>
    </citation>
    <scope>NUCLEOTIDE SEQUENCE [LARGE SCALE GENOMIC DNA]</scope>
    <source>
        <strain evidence="3">ATCC 17699 / DSM 428 / KCTC 22496 / NCIMB 10442 / H16 / Stanier 337</strain>
        <strain evidence="1">H16</strain>
    </source>
</reference>
<dbReference type="KEGG" id="reh:H16_B1669"/>
<evidence type="ECO:0000313" key="3">
    <source>
        <dbReference type="Proteomes" id="UP000008210"/>
    </source>
</evidence>